<dbReference type="GO" id="GO:0004222">
    <property type="term" value="F:metalloendopeptidase activity"/>
    <property type="evidence" value="ECO:0007669"/>
    <property type="project" value="TreeGrafter"/>
</dbReference>
<dbReference type="PANTHER" id="PTHR21666:SF270">
    <property type="entry name" value="MUREIN HYDROLASE ACTIVATOR ENVC"/>
    <property type="match status" value="1"/>
</dbReference>
<dbReference type="CDD" id="cd12797">
    <property type="entry name" value="M23_peptidase"/>
    <property type="match status" value="1"/>
</dbReference>
<evidence type="ECO:0000313" key="5">
    <source>
        <dbReference type="EMBL" id="MBE8719072.1"/>
    </source>
</evidence>
<keyword evidence="1" id="KW-0175">Coiled coil</keyword>
<feature type="region of interest" description="Disordered" evidence="2">
    <location>
        <begin position="254"/>
        <end position="275"/>
    </location>
</feature>
<sequence length="392" mass="44132">MITPRPLFPSIVKLPGRLIRLAFCVVALTLPTIQAQADQQAELKQLQQNIQKLQQELKTIQGNRSALQQELQKSESEMGQLQKKIDGIRQDINEQNKELENLNKEREQLQEARRKQQGDIAEQIRVAHRAGEQSAVRLLLNQESPETVTRILGYHERIFAAHHIKLDNYLATLEKLDAIEPQILDQQAVLQTNAQQLEEQAGRLKQEQARRQQVLASMNTSLKTGDSELRQMEEDRKRLVTLIQQVERTVGSVPMPASGEAFSKRQGKMPWPTKGQLTTRFGAVRPNTRLQSEGIVITANAGQPVIAVHHGRVVFADYFRGHGLLVIVDHGEGYLSLYAHNQSLSRATGEWVNAGDVIAKVGNSGGQEKNGLYFEIRRQGKTVNPVNWLARV</sequence>
<reference evidence="5" key="1">
    <citation type="submission" date="2018-07" db="EMBL/GenBank/DDBJ databases">
        <title>Genome assembly of strain Ka43.</title>
        <authorList>
            <person name="Kukolya J."/>
            <person name="Nagy I."/>
            <person name="Horvath B."/>
            <person name="Toth A."/>
        </authorList>
    </citation>
    <scope>NUCLEOTIDE SEQUENCE</scope>
    <source>
        <strain evidence="5">KB43</strain>
    </source>
</reference>
<dbReference type="Proteomes" id="UP000652567">
    <property type="component" value="Unassembled WGS sequence"/>
</dbReference>
<evidence type="ECO:0000256" key="2">
    <source>
        <dbReference type="SAM" id="MobiDB-lite"/>
    </source>
</evidence>
<dbReference type="FunFam" id="2.70.70.10:FF:000003">
    <property type="entry name" value="Murein hydrolase activator EnvC"/>
    <property type="match status" value="1"/>
</dbReference>
<dbReference type="InterPro" id="IPR050570">
    <property type="entry name" value="Cell_wall_metabolism_enzyme"/>
</dbReference>
<dbReference type="Gene3D" id="6.10.250.3150">
    <property type="match status" value="1"/>
</dbReference>
<dbReference type="InterPro" id="IPR011055">
    <property type="entry name" value="Dup_hybrid_motif"/>
</dbReference>
<dbReference type="PANTHER" id="PTHR21666">
    <property type="entry name" value="PEPTIDASE-RELATED"/>
    <property type="match status" value="1"/>
</dbReference>
<dbReference type="RefSeq" id="WP_193912143.1">
    <property type="nucleotide sequence ID" value="NZ_PRDL01000001.1"/>
</dbReference>
<comment type="caution">
    <text evidence="5">The sequence shown here is derived from an EMBL/GenBank/DDBJ whole genome shotgun (WGS) entry which is preliminary data.</text>
</comment>
<protein>
    <submittedName>
        <fullName evidence="5">Peptidase M23</fullName>
    </submittedName>
</protein>
<feature type="coiled-coil region" evidence="1">
    <location>
        <begin position="36"/>
        <end position="122"/>
    </location>
</feature>
<evidence type="ECO:0000256" key="1">
    <source>
        <dbReference type="SAM" id="Coils"/>
    </source>
</evidence>
<dbReference type="EMBL" id="PRDL01000001">
    <property type="protein sequence ID" value="MBE8719072.1"/>
    <property type="molecule type" value="Genomic_DNA"/>
</dbReference>
<feature type="chain" id="PRO_5038139126" evidence="3">
    <location>
        <begin position="38"/>
        <end position="392"/>
    </location>
</feature>
<gene>
    <name evidence="5" type="ORF">C4F51_17990</name>
</gene>
<feature type="domain" description="M23ase beta-sheet core" evidence="4">
    <location>
        <begin position="292"/>
        <end position="385"/>
    </location>
</feature>
<evidence type="ECO:0000313" key="6">
    <source>
        <dbReference type="Proteomes" id="UP000652567"/>
    </source>
</evidence>
<feature type="signal peptide" evidence="3">
    <location>
        <begin position="1"/>
        <end position="37"/>
    </location>
</feature>
<dbReference type="InterPro" id="IPR016047">
    <property type="entry name" value="M23ase_b-sheet_dom"/>
</dbReference>
<organism evidence="5 6">
    <name type="scientific">Cellvibrio polysaccharolyticus</name>
    <dbReference type="NCBI Taxonomy" id="2082724"/>
    <lineage>
        <taxon>Bacteria</taxon>
        <taxon>Pseudomonadati</taxon>
        <taxon>Pseudomonadota</taxon>
        <taxon>Gammaproteobacteria</taxon>
        <taxon>Cellvibrionales</taxon>
        <taxon>Cellvibrionaceae</taxon>
        <taxon>Cellvibrio</taxon>
    </lineage>
</organism>
<name>A0A928V986_9GAMM</name>
<evidence type="ECO:0000259" key="4">
    <source>
        <dbReference type="Pfam" id="PF01551"/>
    </source>
</evidence>
<dbReference type="Pfam" id="PF01551">
    <property type="entry name" value="Peptidase_M23"/>
    <property type="match status" value="1"/>
</dbReference>
<keyword evidence="6" id="KW-1185">Reference proteome</keyword>
<keyword evidence="3" id="KW-0732">Signal</keyword>
<dbReference type="SUPFAM" id="SSF51261">
    <property type="entry name" value="Duplicated hybrid motif"/>
    <property type="match status" value="1"/>
</dbReference>
<evidence type="ECO:0000256" key="3">
    <source>
        <dbReference type="SAM" id="SignalP"/>
    </source>
</evidence>
<dbReference type="AlphaFoldDB" id="A0A928V986"/>
<dbReference type="Gene3D" id="2.70.70.10">
    <property type="entry name" value="Glucose Permease (Domain IIA)"/>
    <property type="match status" value="1"/>
</dbReference>
<accession>A0A928V986</accession>
<proteinExistence type="predicted"/>
<feature type="coiled-coil region" evidence="1">
    <location>
        <begin position="187"/>
        <end position="249"/>
    </location>
</feature>